<sequence length="46" mass="5274">MISRAGRTVKSLEYSFYDLNKNAIFMVQDMQVLQLKGYSPVEFTPG</sequence>
<evidence type="ECO:0000313" key="2">
    <source>
        <dbReference type="Proteomes" id="UP000009049"/>
    </source>
</evidence>
<proteinExistence type="predicted"/>
<dbReference type="STRING" id="313596.RB2501_11972"/>
<keyword evidence="2" id="KW-1185">Reference proteome</keyword>
<dbReference type="EMBL" id="CP001712">
    <property type="protein sequence ID" value="EAR15043.1"/>
    <property type="molecule type" value="Genomic_DNA"/>
</dbReference>
<organism evidence="1 2">
    <name type="scientific">Robiginitalea biformata (strain ATCC BAA-864 / DSM 15991 / KCTC 12146 / HTCC2501)</name>
    <dbReference type="NCBI Taxonomy" id="313596"/>
    <lineage>
        <taxon>Bacteria</taxon>
        <taxon>Pseudomonadati</taxon>
        <taxon>Bacteroidota</taxon>
        <taxon>Flavobacteriia</taxon>
        <taxon>Flavobacteriales</taxon>
        <taxon>Flavobacteriaceae</taxon>
        <taxon>Robiginitalea</taxon>
    </lineage>
</organism>
<protein>
    <submittedName>
        <fullName evidence="1">Uncharacterized protein</fullName>
    </submittedName>
</protein>
<dbReference type="AlphaFoldDB" id="A4CN01"/>
<gene>
    <name evidence="1" type="ordered locus">RB2501_11972</name>
</gene>
<accession>A4CN01</accession>
<evidence type="ECO:0000313" key="1">
    <source>
        <dbReference type="EMBL" id="EAR15043.1"/>
    </source>
</evidence>
<dbReference type="Proteomes" id="UP000009049">
    <property type="component" value="Chromosome"/>
</dbReference>
<reference evidence="1 2" key="1">
    <citation type="journal article" date="2009" name="J. Bacteriol.">
        <title>Complete genome sequence of Robiginitalea biformata HTCC2501.</title>
        <authorList>
            <person name="Oh H.M."/>
            <person name="Giovannoni S.J."/>
            <person name="Lee K."/>
            <person name="Ferriera S."/>
            <person name="Johnson J."/>
            <person name="Cho J.C."/>
        </authorList>
    </citation>
    <scope>NUCLEOTIDE SEQUENCE [LARGE SCALE GENOMIC DNA]</scope>
    <source>
        <strain evidence="2">ATCC BAA-864 / HTCC2501 / KCTC 12146</strain>
    </source>
</reference>
<dbReference type="RefSeq" id="WP_015754364.1">
    <property type="nucleotide sequence ID" value="NC_013222.1"/>
</dbReference>
<dbReference type="KEGG" id="rbi:RB2501_11972"/>
<name>A4CN01_ROBBH</name>
<dbReference type="HOGENOM" id="CLU_3188467_0_0_10"/>